<dbReference type="InterPro" id="IPR000873">
    <property type="entry name" value="AMP-dep_synth/lig_dom"/>
</dbReference>
<keyword evidence="2" id="KW-0436">Ligase</keyword>
<keyword evidence="6" id="KW-1185">Reference proteome</keyword>
<proteinExistence type="inferred from homology"/>
<dbReference type="InterPro" id="IPR045851">
    <property type="entry name" value="AMP-bd_C_sf"/>
</dbReference>
<name>A0ABP5JPB3_9ACTN</name>
<evidence type="ECO:0000259" key="3">
    <source>
        <dbReference type="Pfam" id="PF00501"/>
    </source>
</evidence>
<reference evidence="6" key="1">
    <citation type="journal article" date="2019" name="Int. J. Syst. Evol. Microbiol.">
        <title>The Global Catalogue of Microorganisms (GCM) 10K type strain sequencing project: providing services to taxonomists for standard genome sequencing and annotation.</title>
        <authorList>
            <consortium name="The Broad Institute Genomics Platform"/>
            <consortium name="The Broad Institute Genome Sequencing Center for Infectious Disease"/>
            <person name="Wu L."/>
            <person name="Ma J."/>
        </authorList>
    </citation>
    <scope>NUCLEOTIDE SEQUENCE [LARGE SCALE GENOMIC DNA]</scope>
    <source>
        <strain evidence="6">JCM 14559</strain>
    </source>
</reference>
<dbReference type="RefSeq" id="WP_344558171.1">
    <property type="nucleotide sequence ID" value="NZ_BAAANS010000075.1"/>
</dbReference>
<dbReference type="Pfam" id="PF13193">
    <property type="entry name" value="AMP-binding_C"/>
    <property type="match status" value="1"/>
</dbReference>
<dbReference type="InterPro" id="IPR042099">
    <property type="entry name" value="ANL_N_sf"/>
</dbReference>
<gene>
    <name evidence="5" type="ORF">GCM10009759_69990</name>
</gene>
<evidence type="ECO:0000313" key="6">
    <source>
        <dbReference type="Proteomes" id="UP001500897"/>
    </source>
</evidence>
<evidence type="ECO:0000313" key="5">
    <source>
        <dbReference type="EMBL" id="GAA2120817.1"/>
    </source>
</evidence>
<evidence type="ECO:0000256" key="1">
    <source>
        <dbReference type="ARBA" id="ARBA00006432"/>
    </source>
</evidence>
<dbReference type="EMBL" id="BAAANS010000075">
    <property type="protein sequence ID" value="GAA2120817.1"/>
    <property type="molecule type" value="Genomic_DNA"/>
</dbReference>
<feature type="domain" description="AMP-binding enzyme C-terminal" evidence="4">
    <location>
        <begin position="470"/>
        <end position="551"/>
    </location>
</feature>
<dbReference type="InterPro" id="IPR025110">
    <property type="entry name" value="AMP-bd_C"/>
</dbReference>
<dbReference type="Gene3D" id="3.30.300.30">
    <property type="match status" value="1"/>
</dbReference>
<organism evidence="5 6">
    <name type="scientific">Kitasatospora saccharophila</name>
    <dbReference type="NCBI Taxonomy" id="407973"/>
    <lineage>
        <taxon>Bacteria</taxon>
        <taxon>Bacillati</taxon>
        <taxon>Actinomycetota</taxon>
        <taxon>Actinomycetes</taxon>
        <taxon>Kitasatosporales</taxon>
        <taxon>Streptomycetaceae</taxon>
        <taxon>Kitasatospora</taxon>
    </lineage>
</organism>
<dbReference type="PANTHER" id="PTHR24096:SF149">
    <property type="entry name" value="AMP-BINDING DOMAIN-CONTAINING PROTEIN-RELATED"/>
    <property type="match status" value="1"/>
</dbReference>
<dbReference type="PANTHER" id="PTHR24096">
    <property type="entry name" value="LONG-CHAIN-FATTY-ACID--COA LIGASE"/>
    <property type="match status" value="1"/>
</dbReference>
<feature type="domain" description="AMP-dependent synthetase/ligase" evidence="3">
    <location>
        <begin position="27"/>
        <end position="418"/>
    </location>
</feature>
<dbReference type="Proteomes" id="UP001500897">
    <property type="component" value="Unassembled WGS sequence"/>
</dbReference>
<evidence type="ECO:0000256" key="2">
    <source>
        <dbReference type="ARBA" id="ARBA00022598"/>
    </source>
</evidence>
<sequence length="569" mass="59940">MSRPWPKNMPLSFDYPEVGADAFLAGAARAYPDRAALLDGDETLTFAELHDGALRVAKGLRDRGLEPGDAVALHMPNSLWYIVAYYGALCAGLAVAPINPAQPPTALRAQLADAGAKAVFTHPANAAVLRDAAPQGVEFTVHIPGSAVSPAPEGALLPEGSIPLAHLLAADRLEGYAVAPDLVAHLQLTGGTTGRTKAVRVLHRNVVANVLQGGCWRSATVPSLDAQGGIRVSRVEDAPAQALVPGQGAFIAIAPFFHGLGLVGHNLNTLLGTTAVITAGRFDADQLLADIETYGVSQMSGSPAMYYAMLRSPALTTHDLSSVLQITSGAAPIDTTALGRLRAAFPGALVVEGYGLSEATMGLTTTPPGLPVETPLGSVGLAVPDTELQIREPDGSTVLPQGETGEIWARGPQITDGYQGEPQLTAEQFVDGWLRTGDMGRLDEDGFLFLVGRAKDMLIYKGYNVYPQPLEEILCGHPAIAQASVVGRYREDVGELPVAFVMLRPGAVGESARGQEFLDEVMAHVAERVAPYQRIRELHVVDALPLTPTGKILKTELRDRLKETGGPTG</sequence>
<accession>A0ABP5JPB3</accession>
<comment type="caution">
    <text evidence="5">The sequence shown here is derived from an EMBL/GenBank/DDBJ whole genome shotgun (WGS) entry which is preliminary data.</text>
</comment>
<comment type="similarity">
    <text evidence="1">Belongs to the ATP-dependent AMP-binding enzyme family.</text>
</comment>
<dbReference type="Pfam" id="PF00501">
    <property type="entry name" value="AMP-binding"/>
    <property type="match status" value="1"/>
</dbReference>
<evidence type="ECO:0000259" key="4">
    <source>
        <dbReference type="Pfam" id="PF13193"/>
    </source>
</evidence>
<protein>
    <submittedName>
        <fullName evidence="5">AMP-binding protein</fullName>
    </submittedName>
</protein>
<dbReference type="SUPFAM" id="SSF56801">
    <property type="entry name" value="Acetyl-CoA synthetase-like"/>
    <property type="match status" value="1"/>
</dbReference>
<dbReference type="Gene3D" id="3.40.50.12780">
    <property type="entry name" value="N-terminal domain of ligase-like"/>
    <property type="match status" value="1"/>
</dbReference>